<protein>
    <submittedName>
        <fullName evidence="1">Uncharacterized protein</fullName>
    </submittedName>
</protein>
<comment type="caution">
    <text evidence="1">The sequence shown here is derived from an EMBL/GenBank/DDBJ whole genome shotgun (WGS) entry which is preliminary data.</text>
</comment>
<keyword evidence="2" id="KW-1185">Reference proteome</keyword>
<evidence type="ECO:0000313" key="1">
    <source>
        <dbReference type="EMBL" id="KAJ1877910.1"/>
    </source>
</evidence>
<name>A0ACC1HW36_9FUNG</name>
<proteinExistence type="predicted"/>
<feature type="non-terminal residue" evidence="1">
    <location>
        <position position="211"/>
    </location>
</feature>
<dbReference type="EMBL" id="JANBPG010004053">
    <property type="protein sequence ID" value="KAJ1877910.1"/>
    <property type="molecule type" value="Genomic_DNA"/>
</dbReference>
<dbReference type="Proteomes" id="UP001150581">
    <property type="component" value="Unassembled WGS sequence"/>
</dbReference>
<accession>A0ACC1HW36</accession>
<evidence type="ECO:0000313" key="2">
    <source>
        <dbReference type="Proteomes" id="UP001150581"/>
    </source>
</evidence>
<reference evidence="1" key="1">
    <citation type="submission" date="2022-07" db="EMBL/GenBank/DDBJ databases">
        <title>Phylogenomic reconstructions and comparative analyses of Kickxellomycotina fungi.</title>
        <authorList>
            <person name="Reynolds N.K."/>
            <person name="Stajich J.E."/>
            <person name="Barry K."/>
            <person name="Grigoriev I.V."/>
            <person name="Crous P."/>
            <person name="Smith M.E."/>
        </authorList>
    </citation>
    <scope>NUCLEOTIDE SEQUENCE</scope>
    <source>
        <strain evidence="1">Benny 63K</strain>
    </source>
</reference>
<sequence>MSAKPTPCSFFDTPEGRWTLLSEFTTEEAANQFHPHIPRDLNADDLSLGANAHHHETHQNTVQPPTPTPTSTPTSGLRFGSAGSAGMAASGSIMFGDTRTQQQQQQLGNGNFGFAGTSVQQSNLLGPSGVFTAPSRPTQVSVFNTPYIPPASTANMHRVDGGMAPDSGRPHGFRQGFLHMNKATSNGSSSSSAAPTTTTATATATTTATSI</sequence>
<gene>
    <name evidence="1" type="ORF">LPJ66_012000</name>
</gene>
<organism evidence="1 2">
    <name type="scientific">Kickxella alabastrina</name>
    <dbReference type="NCBI Taxonomy" id="61397"/>
    <lineage>
        <taxon>Eukaryota</taxon>
        <taxon>Fungi</taxon>
        <taxon>Fungi incertae sedis</taxon>
        <taxon>Zoopagomycota</taxon>
        <taxon>Kickxellomycotina</taxon>
        <taxon>Kickxellomycetes</taxon>
        <taxon>Kickxellales</taxon>
        <taxon>Kickxellaceae</taxon>
        <taxon>Kickxella</taxon>
    </lineage>
</organism>